<evidence type="ECO:0000256" key="1">
    <source>
        <dbReference type="ARBA" id="ARBA00005188"/>
    </source>
</evidence>
<feature type="binding site" evidence="7">
    <location>
        <position position="553"/>
    </location>
    <ligand>
        <name>deamido-NAD(+)</name>
        <dbReference type="ChEBI" id="CHEBI:58437"/>
        <note>ligand shared between two neighboring subunits</note>
    </ligand>
</feature>
<evidence type="ECO:0000256" key="11">
    <source>
        <dbReference type="SAM" id="MobiDB-lite"/>
    </source>
</evidence>
<feature type="domain" description="CN hydrolase" evidence="12">
    <location>
        <begin position="4"/>
        <end position="259"/>
    </location>
</feature>
<organism evidence="13 14">
    <name type="scientific">Streptomyces thermolilacinus SPC6</name>
    <dbReference type="NCBI Taxonomy" id="1306406"/>
    <lineage>
        <taxon>Bacteria</taxon>
        <taxon>Bacillati</taxon>
        <taxon>Actinomycetota</taxon>
        <taxon>Actinomycetes</taxon>
        <taxon>Kitasatosporales</taxon>
        <taxon>Streptomycetaceae</taxon>
        <taxon>Streptomyces</taxon>
    </lineage>
</organism>
<dbReference type="SUPFAM" id="SSF52402">
    <property type="entry name" value="Adenine nucleotide alpha hydrolases-like"/>
    <property type="match status" value="1"/>
</dbReference>
<dbReference type="UniPathway" id="UPA00253">
    <property type="reaction ID" value="UER00334"/>
</dbReference>
<evidence type="ECO:0000256" key="3">
    <source>
        <dbReference type="ARBA" id="ARBA00022598"/>
    </source>
</evidence>
<feature type="binding site" evidence="7">
    <location>
        <position position="195"/>
    </location>
    <ligand>
        <name>L-glutamine</name>
        <dbReference type="ChEBI" id="CHEBI:58359"/>
    </ligand>
</feature>
<dbReference type="HAMAP" id="MF_02090">
    <property type="entry name" value="NadE_glutamine_dep"/>
    <property type="match status" value="1"/>
</dbReference>
<gene>
    <name evidence="7" type="primary">nadE</name>
    <name evidence="13" type="ORF">J116_020650</name>
</gene>
<comment type="caution">
    <text evidence="7">Lacks conserved residue(s) required for the propagation of feature annotation.</text>
</comment>
<feature type="active site" description="Proton acceptor" evidence="9">
    <location>
        <position position="44"/>
    </location>
</feature>
<dbReference type="GO" id="GO:0000257">
    <property type="term" value="F:nitrilase activity"/>
    <property type="evidence" value="ECO:0007669"/>
    <property type="project" value="UniProtKB-ARBA"/>
</dbReference>
<dbReference type="Pfam" id="PF00795">
    <property type="entry name" value="CN_hydrolase"/>
    <property type="match status" value="1"/>
</dbReference>
<reference evidence="13 14" key="1">
    <citation type="journal article" date="2013" name="Genome Announc.">
        <title>Genome Sequence of Streptomyces violaceusniger Strain SPC6, a Halotolerant Streptomycete That Exhibits Rapid Growth and Development.</title>
        <authorList>
            <person name="Chen X."/>
            <person name="Zhang B."/>
            <person name="Zhang W."/>
            <person name="Wu X."/>
            <person name="Zhang M."/>
            <person name="Chen T."/>
            <person name="Liu G."/>
            <person name="Dyson P."/>
        </authorList>
    </citation>
    <scope>NUCLEOTIDE SEQUENCE [LARGE SCALE GENOMIC DNA]</scope>
    <source>
        <strain evidence="13 14">SPC6</strain>
    </source>
</reference>
<dbReference type="PANTHER" id="PTHR23090:SF9">
    <property type="entry name" value="GLUTAMINE-DEPENDENT NAD(+) SYNTHETASE"/>
    <property type="match status" value="1"/>
</dbReference>
<dbReference type="PIRSF" id="PIRSF006630">
    <property type="entry name" value="NADS_GAT"/>
    <property type="match status" value="1"/>
</dbReference>
<dbReference type="FunFam" id="3.40.50.620:FF:000106">
    <property type="entry name" value="Glutamine-dependent NAD(+) synthetase"/>
    <property type="match status" value="1"/>
</dbReference>
<evidence type="ECO:0000256" key="4">
    <source>
        <dbReference type="ARBA" id="ARBA00022741"/>
    </source>
</evidence>
<sequence length="588" mass="63361">MPQLRLALNQIDSTVGDLAGNAEAIVHWTRHAAEQGAHLVAFPEMALTGYPVEDLALRSSFVEASRARLRALAARLAAEGLGDLPVIVGYLDRSERAQPKYGQPAGAPQNAAAVLHGGEVVLTFAKHHLPNYGVFDEFRYFVPGDSLPVLRVHGVDVAMAICEDLWQDGGRVPATRSAGAGLLVSVNASPYERNKDDTRLELVRERAQEAGCVTAYLAMIGGQDELVFDGDSIVVGAHGEVVARAPQFAEGSVILDLDLPAASAEPVTGVVDDGLRIDRVVLSEEPLPAYEPELTGGYADRLDDDEEVYSALVVGLRAYVAKNGFRSVLVGLSGGIDSALVAAIACDALGAANVYGVSMPSRYSSEHSKADAADLARRTGLNFRTVPIEPMFDAYMGSLGLTGLAEENLQSRLRGTLLMALSNQEGHIVLAPGNKSELAVGYSTLYGDSVGAYGPIKDVYKTTVFRLARWRNRAAEERGQTPPIPESSITKPPSAELRPGQVDTDSLPDYDVLDRILELYVDRDQGKDAIVAAGFDEELVARTLRMVDVAEYKRRQYPPGTKISAKGFGKDRRLPITNHWRETTTTRL</sequence>
<keyword evidence="4 7" id="KW-0547">Nucleotide-binding</keyword>
<dbReference type="InterPro" id="IPR014729">
    <property type="entry name" value="Rossmann-like_a/b/a_fold"/>
</dbReference>
<dbReference type="Gene3D" id="3.40.50.620">
    <property type="entry name" value="HUPs"/>
    <property type="match status" value="1"/>
</dbReference>
<dbReference type="InterPro" id="IPR022310">
    <property type="entry name" value="NAD/GMP_synthase"/>
</dbReference>
<dbReference type="AlphaFoldDB" id="A0A1D3DW03"/>
<dbReference type="Pfam" id="PF02540">
    <property type="entry name" value="NAD_synthase"/>
    <property type="match status" value="1"/>
</dbReference>
<evidence type="ECO:0000256" key="9">
    <source>
        <dbReference type="PROSITE-ProRule" id="PRU10139"/>
    </source>
</evidence>
<dbReference type="SUPFAM" id="SSF56317">
    <property type="entry name" value="Carbon-nitrogen hydrolase"/>
    <property type="match status" value="1"/>
</dbReference>
<evidence type="ECO:0000256" key="6">
    <source>
        <dbReference type="ARBA" id="ARBA00023027"/>
    </source>
</evidence>
<dbReference type="CDD" id="cd00553">
    <property type="entry name" value="NAD_synthase"/>
    <property type="match status" value="1"/>
</dbReference>
<feature type="active site" description="For glutaminase activity" evidence="7">
    <location>
        <position position="126"/>
    </location>
</feature>
<comment type="similarity">
    <text evidence="10">Belongs to the NAD synthetase family.</text>
</comment>
<dbReference type="RefSeq" id="WP_023588976.1">
    <property type="nucleotide sequence ID" value="NZ_ASHX02000001.1"/>
</dbReference>
<evidence type="ECO:0000313" key="14">
    <source>
        <dbReference type="Proteomes" id="UP000095329"/>
    </source>
</evidence>
<proteinExistence type="inferred from homology"/>
<evidence type="ECO:0000259" key="12">
    <source>
        <dbReference type="PROSITE" id="PS50263"/>
    </source>
</evidence>
<dbReference type="STRING" id="1306406.J116_020650"/>
<dbReference type="PANTHER" id="PTHR23090">
    <property type="entry name" value="NH 3 /GLUTAMINE-DEPENDENT NAD + SYNTHETASE"/>
    <property type="match status" value="1"/>
</dbReference>
<dbReference type="eggNOG" id="COG0171">
    <property type="taxonomic scope" value="Bacteria"/>
</dbReference>
<dbReference type="InterPro" id="IPR000132">
    <property type="entry name" value="Nitrilase/CN_hydratase_CS"/>
</dbReference>
<comment type="function">
    <text evidence="7">Catalyzes the ATP-dependent amidation of deamido-NAD to form NAD. Uses L-glutamine as a nitrogen source.</text>
</comment>
<evidence type="ECO:0000256" key="10">
    <source>
        <dbReference type="RuleBase" id="RU003811"/>
    </source>
</evidence>
<feature type="binding site" evidence="7">
    <location>
        <begin position="331"/>
        <end position="338"/>
    </location>
    <ligand>
        <name>ATP</name>
        <dbReference type="ChEBI" id="CHEBI:30616"/>
    </ligand>
</feature>
<dbReference type="GO" id="GO:0009435">
    <property type="term" value="P:NAD+ biosynthetic process"/>
    <property type="evidence" value="ECO:0007669"/>
    <property type="project" value="UniProtKB-UniRule"/>
</dbReference>
<dbReference type="NCBIfam" id="TIGR00552">
    <property type="entry name" value="nadE"/>
    <property type="match status" value="1"/>
</dbReference>
<feature type="binding site" evidence="7">
    <location>
        <position position="437"/>
    </location>
    <ligand>
        <name>deamido-NAD(+)</name>
        <dbReference type="ChEBI" id="CHEBI:58437"/>
        <note>ligand shared between two neighboring subunits</note>
    </ligand>
</feature>
<dbReference type="EMBL" id="ASHX02000001">
    <property type="protein sequence ID" value="OEJ96504.1"/>
    <property type="molecule type" value="Genomic_DNA"/>
</dbReference>
<dbReference type="eggNOG" id="COG0388">
    <property type="taxonomic scope" value="Bacteria"/>
</dbReference>
<feature type="active site" description="Nucleophile; for glutaminase activity" evidence="7">
    <location>
        <position position="162"/>
    </location>
</feature>
<evidence type="ECO:0000313" key="13">
    <source>
        <dbReference type="EMBL" id="OEJ96504.1"/>
    </source>
</evidence>
<dbReference type="InterPro" id="IPR036526">
    <property type="entry name" value="C-N_Hydrolase_sf"/>
</dbReference>
<comment type="catalytic activity">
    <reaction evidence="7 8">
        <text>deamido-NAD(+) + L-glutamine + ATP + H2O = L-glutamate + AMP + diphosphate + NAD(+) + H(+)</text>
        <dbReference type="Rhea" id="RHEA:24384"/>
        <dbReference type="ChEBI" id="CHEBI:15377"/>
        <dbReference type="ChEBI" id="CHEBI:15378"/>
        <dbReference type="ChEBI" id="CHEBI:29985"/>
        <dbReference type="ChEBI" id="CHEBI:30616"/>
        <dbReference type="ChEBI" id="CHEBI:33019"/>
        <dbReference type="ChEBI" id="CHEBI:57540"/>
        <dbReference type="ChEBI" id="CHEBI:58359"/>
        <dbReference type="ChEBI" id="CHEBI:58437"/>
        <dbReference type="ChEBI" id="CHEBI:456215"/>
        <dbReference type="EC" id="6.3.5.1"/>
    </reaction>
</comment>
<accession>A0A1D3DW03</accession>
<comment type="similarity">
    <text evidence="2 7 8">In the C-terminal section; belongs to the NAD synthetase family.</text>
</comment>
<dbReference type="InterPro" id="IPR003694">
    <property type="entry name" value="NAD_synthase"/>
</dbReference>
<dbReference type="GO" id="GO:0003952">
    <property type="term" value="F:NAD+ synthase (glutamine-hydrolyzing) activity"/>
    <property type="evidence" value="ECO:0007669"/>
    <property type="project" value="UniProtKB-UniRule"/>
</dbReference>
<protein>
    <recommendedName>
        <fullName evidence="7 8">Glutamine-dependent NAD(+) synthetase</fullName>
        <ecNumber evidence="7 8">6.3.5.1</ecNumber>
    </recommendedName>
    <alternativeName>
        <fullName evidence="7 8">NAD(+) synthase [glutamine-hydrolyzing]</fullName>
    </alternativeName>
</protein>
<evidence type="ECO:0000256" key="8">
    <source>
        <dbReference type="PIRNR" id="PIRNR006630"/>
    </source>
</evidence>
<keyword evidence="5 7" id="KW-0067">ATP-binding</keyword>
<evidence type="ECO:0000256" key="7">
    <source>
        <dbReference type="HAMAP-Rule" id="MF_02090"/>
    </source>
</evidence>
<dbReference type="PROSITE" id="PS50263">
    <property type="entry name" value="CN_HYDROLASE"/>
    <property type="match status" value="1"/>
</dbReference>
<feature type="active site" description="Proton acceptor; for glutaminase activity" evidence="7">
    <location>
        <position position="44"/>
    </location>
</feature>
<comment type="caution">
    <text evidence="13">The sequence shown here is derived from an EMBL/GenBank/DDBJ whole genome shotgun (WGS) entry which is preliminary data.</text>
</comment>
<feature type="binding site" evidence="7">
    <location>
        <position position="132"/>
    </location>
    <ligand>
        <name>L-glutamine</name>
        <dbReference type="ChEBI" id="CHEBI:58359"/>
    </ligand>
</feature>
<feature type="region of interest" description="Disordered" evidence="11">
    <location>
        <begin position="475"/>
        <end position="504"/>
    </location>
</feature>
<dbReference type="InterPro" id="IPR003010">
    <property type="entry name" value="C-N_Hydrolase"/>
</dbReference>
<keyword evidence="6 7" id="KW-0520">NAD</keyword>
<dbReference type="PROSITE" id="PS00920">
    <property type="entry name" value="NITRIL_CHT_1"/>
    <property type="match status" value="1"/>
</dbReference>
<comment type="pathway">
    <text evidence="1 7 8">Cofactor biosynthesis; NAD(+) biosynthesis; NAD(+) from deamido-NAD(+) (L-Gln route): step 1/1.</text>
</comment>
<dbReference type="GO" id="GO:0005524">
    <property type="term" value="F:ATP binding"/>
    <property type="evidence" value="ECO:0007669"/>
    <property type="project" value="UniProtKB-UniRule"/>
</dbReference>
<evidence type="ECO:0000256" key="2">
    <source>
        <dbReference type="ARBA" id="ARBA00007145"/>
    </source>
</evidence>
<dbReference type="EC" id="6.3.5.1" evidence="7 8"/>
<keyword evidence="3 7" id="KW-0436">Ligase</keyword>
<dbReference type="CDD" id="cd07570">
    <property type="entry name" value="GAT_Gln-NAD-synth"/>
    <property type="match status" value="1"/>
</dbReference>
<dbReference type="InterPro" id="IPR014445">
    <property type="entry name" value="Gln-dep_NAD_synthase"/>
</dbReference>
<dbReference type="Gene3D" id="3.60.110.10">
    <property type="entry name" value="Carbon-nitrogen hydrolase"/>
    <property type="match status" value="1"/>
</dbReference>
<feature type="binding site" evidence="7">
    <location>
        <position position="408"/>
    </location>
    <ligand>
        <name>deamido-NAD(+)</name>
        <dbReference type="ChEBI" id="CHEBI:58437"/>
        <note>ligand shared between two neighboring subunits</note>
    </ligand>
</feature>
<feature type="binding site" evidence="7">
    <location>
        <position position="189"/>
    </location>
    <ligand>
        <name>L-glutamine</name>
        <dbReference type="ChEBI" id="CHEBI:58359"/>
    </ligand>
</feature>
<dbReference type="GO" id="GO:0005737">
    <property type="term" value="C:cytoplasm"/>
    <property type="evidence" value="ECO:0007669"/>
    <property type="project" value="InterPro"/>
</dbReference>
<dbReference type="NCBIfam" id="NF010588">
    <property type="entry name" value="PRK13981.1"/>
    <property type="match status" value="1"/>
</dbReference>
<dbReference type="GO" id="GO:0004359">
    <property type="term" value="F:glutaminase activity"/>
    <property type="evidence" value="ECO:0007669"/>
    <property type="project" value="InterPro"/>
</dbReference>
<keyword evidence="14" id="KW-1185">Reference proteome</keyword>
<dbReference type="GO" id="GO:0008795">
    <property type="term" value="F:NAD+ synthase activity"/>
    <property type="evidence" value="ECO:0007669"/>
    <property type="project" value="UniProtKB-UniRule"/>
</dbReference>
<dbReference type="Proteomes" id="UP000095329">
    <property type="component" value="Unassembled WGS sequence"/>
</dbReference>
<evidence type="ECO:0000256" key="5">
    <source>
        <dbReference type="ARBA" id="ARBA00022840"/>
    </source>
</evidence>
<name>A0A1D3DW03_9ACTN</name>